<keyword evidence="12" id="KW-1185">Reference proteome</keyword>
<dbReference type="AlphaFoldDB" id="F9W5T0"/>
<comment type="subcellular location">
    <subcellularLocation>
        <location evidence="2">Cell membrane</location>
        <topology evidence="2">Lipid-anchor</topology>
        <topology evidence="2">GPI-anchor</topology>
    </subcellularLocation>
</comment>
<gene>
    <name evidence="11" type="ORF">TCIL3000_0_34050</name>
</gene>
<proteinExistence type="predicted"/>
<evidence type="ECO:0000256" key="2">
    <source>
        <dbReference type="ARBA" id="ARBA00004609"/>
    </source>
</evidence>
<dbReference type="Pfam" id="PF13206">
    <property type="entry name" value="VSG_B"/>
    <property type="match status" value="1"/>
</dbReference>
<reference evidence="11 12" key="2">
    <citation type="journal article" date="2012" name="Proc. Natl. Acad. Sci. U.S.A.">
        <title>Antigenic diversity is generated by distinct evolutionary mechanisms in African trypanosome species.</title>
        <authorList>
            <person name="Jackson A.P."/>
            <person name="Berry A."/>
            <person name="Aslett M."/>
            <person name="Allison H.C."/>
            <person name="Burton P."/>
            <person name="Vavrova-Anderson J."/>
            <person name="Brown R."/>
            <person name="Browne H."/>
            <person name="Corton N."/>
            <person name="Hauser H."/>
            <person name="Gamble J."/>
            <person name="Gilderthorp R."/>
            <person name="Marcello L."/>
            <person name="McQuillan J."/>
            <person name="Otto T.D."/>
            <person name="Quail M.A."/>
            <person name="Sanders M.J."/>
            <person name="van Tonder A."/>
            <person name="Ginger M.L."/>
            <person name="Field M.C."/>
            <person name="Barry J.D."/>
            <person name="Hertz-Fowler C."/>
            <person name="Berriman M."/>
        </authorList>
    </citation>
    <scope>NUCLEOTIDE SEQUENCE [LARGE SCALE GENOMIC DNA]</scope>
    <source>
        <strain evidence="11 12">IL3000</strain>
    </source>
</reference>
<feature type="signal peptide" evidence="9">
    <location>
        <begin position="1"/>
        <end position="22"/>
    </location>
</feature>
<evidence type="ECO:0000259" key="10">
    <source>
        <dbReference type="Pfam" id="PF13206"/>
    </source>
</evidence>
<keyword evidence="5 9" id="KW-0732">Signal</keyword>
<protein>
    <submittedName>
        <fullName evidence="11">Variant surface glycoprotein</fullName>
    </submittedName>
</protein>
<feature type="domain" description="Trypanosome variant surface glycoprotein B-type N-terminal" evidence="10">
    <location>
        <begin position="55"/>
        <end position="270"/>
    </location>
</feature>
<dbReference type="GO" id="GO:0098552">
    <property type="term" value="C:side of membrane"/>
    <property type="evidence" value="ECO:0007669"/>
    <property type="project" value="UniProtKB-KW"/>
</dbReference>
<evidence type="ECO:0000313" key="12">
    <source>
        <dbReference type="Proteomes" id="UP000000702"/>
    </source>
</evidence>
<keyword evidence="7" id="KW-0325">Glycoprotein</keyword>
<accession>F9W5T0</accession>
<dbReference type="GO" id="GO:0005886">
    <property type="term" value="C:plasma membrane"/>
    <property type="evidence" value="ECO:0007669"/>
    <property type="project" value="UniProtKB-SubCell"/>
</dbReference>
<keyword evidence="3" id="KW-1003">Cell membrane</keyword>
<organism evidence="11 12">
    <name type="scientific">Trypanosoma congolense (strain IL3000)</name>
    <dbReference type="NCBI Taxonomy" id="1068625"/>
    <lineage>
        <taxon>Eukaryota</taxon>
        <taxon>Discoba</taxon>
        <taxon>Euglenozoa</taxon>
        <taxon>Kinetoplastea</taxon>
        <taxon>Metakinetoplastina</taxon>
        <taxon>Trypanosomatida</taxon>
        <taxon>Trypanosomatidae</taxon>
        <taxon>Trypanosoma</taxon>
        <taxon>Nannomonas</taxon>
    </lineage>
</organism>
<reference evidence="12" key="1">
    <citation type="submission" date="2011-07" db="EMBL/GenBank/DDBJ databases">
        <title>Divergent evolution of antigenic variation in African trypanosomes.</title>
        <authorList>
            <person name="Jackson A.P."/>
            <person name="Berry A."/>
            <person name="Allison H.C."/>
            <person name="Burton P."/>
            <person name="Anderson J."/>
            <person name="Aslett M."/>
            <person name="Brown R."/>
            <person name="Corton N."/>
            <person name="Harris D."/>
            <person name="Hauser H."/>
            <person name="Gamble J."/>
            <person name="Gilderthorp R."/>
            <person name="McQuillan J."/>
            <person name="Quail M.A."/>
            <person name="Sanders M."/>
            <person name="Van Tonder A."/>
            <person name="Ginger M.L."/>
            <person name="Donelson J.E."/>
            <person name="Field M.C."/>
            <person name="Barry J.D."/>
            <person name="Berriman M."/>
            <person name="Hertz-Fowler C."/>
        </authorList>
    </citation>
    <scope>NUCLEOTIDE SEQUENCE [LARGE SCALE GENOMIC DNA]</scope>
    <source>
        <strain evidence="12">IL3000</strain>
    </source>
</reference>
<feature type="chain" id="PRO_5003389828" evidence="9">
    <location>
        <begin position="23"/>
        <end position="316"/>
    </location>
</feature>
<keyword evidence="8" id="KW-0449">Lipoprotein</keyword>
<evidence type="ECO:0000313" key="11">
    <source>
        <dbReference type="EMBL" id="CCD12533.1"/>
    </source>
</evidence>
<keyword evidence="6" id="KW-0472">Membrane</keyword>
<evidence type="ECO:0000256" key="7">
    <source>
        <dbReference type="ARBA" id="ARBA00023180"/>
    </source>
</evidence>
<dbReference type="VEuPathDB" id="TriTrypDB:TcIL3000_0_34050"/>
<dbReference type="EMBL" id="CAEQ01000764">
    <property type="protein sequence ID" value="CCD12533.1"/>
    <property type="molecule type" value="Genomic_DNA"/>
</dbReference>
<evidence type="ECO:0000256" key="4">
    <source>
        <dbReference type="ARBA" id="ARBA00022622"/>
    </source>
</evidence>
<dbReference type="Proteomes" id="UP000000702">
    <property type="component" value="Unassembled WGS sequence"/>
</dbReference>
<evidence type="ECO:0000256" key="5">
    <source>
        <dbReference type="ARBA" id="ARBA00022729"/>
    </source>
</evidence>
<comment type="caution">
    <text evidence="11">The sequence shown here is derived from an EMBL/GenBank/DDBJ whole genome shotgun (WGS) entry which is preliminary data.</text>
</comment>
<keyword evidence="4" id="KW-0336">GPI-anchor</keyword>
<evidence type="ECO:0000256" key="6">
    <source>
        <dbReference type="ARBA" id="ARBA00023136"/>
    </source>
</evidence>
<name>F9W5T0_TRYCI</name>
<evidence type="ECO:0000256" key="9">
    <source>
        <dbReference type="SAM" id="SignalP"/>
    </source>
</evidence>
<comment type="function">
    <text evidence="1">VSG forms a coat on the surface of the parasite. The trypanosome evades the immune response of the host by expressing a series of antigenically distinct VSGs from an estimated 1000 VSG genes.</text>
</comment>
<dbReference type="InterPro" id="IPR025932">
    <property type="entry name" value="Trypano_VSG_B_N_dom"/>
</dbReference>
<evidence type="ECO:0000256" key="3">
    <source>
        <dbReference type="ARBA" id="ARBA00022475"/>
    </source>
</evidence>
<evidence type="ECO:0000256" key="1">
    <source>
        <dbReference type="ARBA" id="ARBA00002523"/>
    </source>
</evidence>
<sequence>MRMKLSWLMQILMVGVIWMVDGDLRADHNKDEHDQLCRLLRTAVFYWKHKQGELSKGLQKALNLTIFGRESGGSLGNLKVKLPDVYGREPTENRTQWCGEPPNGTVRNDIPRWPGYSAPHDLLCLCTPGDHGWPLNDDEHASEKLCGQRREALHTESSEGWDSSGHGIDQIHATWNRVTKPCLEGGGKGDHLSDALKNFTSKLVRRSDKYGYKLGQGTTDGQNVCTGQRPYDLCATYYNNTSPKPWWSEVEEALNEEHKQRAQEAQAHALSLDRNATVVGQNYTFNITNITGDFNRTRSTSITTPVSWLPGAVLLI</sequence>
<evidence type="ECO:0000256" key="8">
    <source>
        <dbReference type="ARBA" id="ARBA00023288"/>
    </source>
</evidence>